<gene>
    <name evidence="1" type="ORF">FH608_004050</name>
</gene>
<sequence length="388" mass="41140">MSLRQQIAALPGSGELIAAMDKVNGDPEKIRAIATRWRLAGNASFEEPAQPGEMTKPGPLGDVAGATRLVDDAWNGASADAFVDHMKQYGKAGQALQEAFDDCAKKLDDAADALDTAKRGVNGICETLLRDVSTFRTDNRHEAPTDVEAGVRSLVGKQVDPVKTHASNAESAVSGAARDISSRLGDAKLPFTFEDIKAPEEESFVGTRSGWVPVSASELSDSVRTTLAGNAGSTGTGGGGAYSGVSAGGGAPAPKEEVVEWIKQAITEMRDPRFKAVLESRGIDVSDLDPNDPKDIERIWTVIWHESGGNPKAINNWDINAQNGVPSQGLMQTIPPTFNAHKLPGHGDILNPVDNIIAGVLYTYSRYGDMANHPGIRSLEHGGGYKPY</sequence>
<keyword evidence="2" id="KW-1185">Reference proteome</keyword>
<dbReference type="InterPro" id="IPR008258">
    <property type="entry name" value="Transglycosylase_SLT_dom_1"/>
</dbReference>
<dbReference type="PANTHER" id="PTHR21525:SF9">
    <property type="entry name" value="CHANNEL_COLICIN DOMAIN-CONTAINING PROTEIN"/>
    <property type="match status" value="1"/>
</dbReference>
<dbReference type="SUPFAM" id="SSF53955">
    <property type="entry name" value="Lysozyme-like"/>
    <property type="match status" value="1"/>
</dbReference>
<evidence type="ECO:0000313" key="1">
    <source>
        <dbReference type="EMBL" id="KAB8197709.1"/>
    </source>
</evidence>
<dbReference type="Proteomes" id="UP000312512">
    <property type="component" value="Unassembled WGS sequence"/>
</dbReference>
<dbReference type="EMBL" id="VDLX02000001">
    <property type="protein sequence ID" value="KAB8197709.1"/>
    <property type="molecule type" value="Genomic_DNA"/>
</dbReference>
<dbReference type="OrthoDB" id="4629613at2"/>
<dbReference type="Gene3D" id="1.10.287.1060">
    <property type="entry name" value="ESAT-6-like"/>
    <property type="match status" value="1"/>
</dbReference>
<dbReference type="Gene3D" id="1.10.530.10">
    <property type="match status" value="1"/>
</dbReference>
<evidence type="ECO:0000313" key="2">
    <source>
        <dbReference type="Proteomes" id="UP000312512"/>
    </source>
</evidence>
<reference evidence="1 2" key="1">
    <citation type="submission" date="2019-10" db="EMBL/GenBank/DDBJ databases">
        <title>Nonomuraea sp. nov., isolated from Phyllanthus amarus.</title>
        <authorList>
            <person name="Klykleung N."/>
            <person name="Tanasupawat S."/>
        </authorList>
    </citation>
    <scope>NUCLEOTIDE SEQUENCE [LARGE SCALE GENOMIC DNA]</scope>
    <source>
        <strain evidence="1 2">PA1-10</strain>
    </source>
</reference>
<dbReference type="RefSeq" id="WP_139628391.1">
    <property type="nucleotide sequence ID" value="NZ_CP045572.1"/>
</dbReference>
<dbReference type="SUPFAM" id="SSF140453">
    <property type="entry name" value="EsxAB dimer-like"/>
    <property type="match status" value="1"/>
</dbReference>
<dbReference type="InterPro" id="IPR036689">
    <property type="entry name" value="ESAT-6-like_sf"/>
</dbReference>
<dbReference type="InterPro" id="IPR023346">
    <property type="entry name" value="Lysozyme-like_dom_sf"/>
</dbReference>
<name>A0A5C4WYS8_9ACTN</name>
<accession>A0A5P9YKH2</accession>
<organism evidence="1 2">
    <name type="scientific">Nonomuraea phyllanthi</name>
    <dbReference type="NCBI Taxonomy" id="2219224"/>
    <lineage>
        <taxon>Bacteria</taxon>
        <taxon>Bacillati</taxon>
        <taxon>Actinomycetota</taxon>
        <taxon>Actinomycetes</taxon>
        <taxon>Streptosporangiales</taxon>
        <taxon>Streptosporangiaceae</taxon>
        <taxon>Nonomuraea</taxon>
    </lineage>
</organism>
<dbReference type="Pfam" id="PF06013">
    <property type="entry name" value="WXG100"/>
    <property type="match status" value="1"/>
</dbReference>
<dbReference type="Pfam" id="PF01464">
    <property type="entry name" value="SLT"/>
    <property type="match status" value="1"/>
</dbReference>
<dbReference type="CDD" id="cd13402">
    <property type="entry name" value="LT_TF-like"/>
    <property type="match status" value="1"/>
</dbReference>
<comment type="caution">
    <text evidence="1">The sequence shown here is derived from an EMBL/GenBank/DDBJ whole genome shotgun (WGS) entry which is preliminary data.</text>
</comment>
<proteinExistence type="predicted"/>
<dbReference type="PANTHER" id="PTHR21525">
    <property type="entry name" value="MOTILE SPERM PROTEIN"/>
    <property type="match status" value="1"/>
</dbReference>
<dbReference type="AlphaFoldDB" id="A0A5C4WYS8"/>
<accession>A0A5C4WYS8</accession>
<protein>
    <submittedName>
        <fullName evidence="1">Transglycosylase SLT domain-containing protein</fullName>
    </submittedName>
</protein>
<dbReference type="InterPro" id="IPR010310">
    <property type="entry name" value="T7SS_ESAT-6-like"/>
</dbReference>